<dbReference type="Gene3D" id="2.60.40.10">
    <property type="entry name" value="Immunoglobulins"/>
    <property type="match status" value="1"/>
</dbReference>
<dbReference type="AlphaFoldDB" id="A0A917J7A5"/>
<reference evidence="5" key="2">
    <citation type="submission" date="2020-09" db="EMBL/GenBank/DDBJ databases">
        <authorList>
            <person name="Sun Q."/>
            <person name="Sedlacek I."/>
        </authorList>
    </citation>
    <scope>NUCLEOTIDE SEQUENCE</scope>
    <source>
        <strain evidence="5">CCM 8711</strain>
    </source>
</reference>
<accession>A0A917J7A5</accession>
<evidence type="ECO:0000256" key="1">
    <source>
        <dbReference type="ARBA" id="ARBA00022801"/>
    </source>
</evidence>
<dbReference type="InterPro" id="IPR015171">
    <property type="entry name" value="Cyc-maltodext_N"/>
</dbReference>
<dbReference type="Pfam" id="PF00128">
    <property type="entry name" value="Alpha-amylase"/>
    <property type="match status" value="1"/>
</dbReference>
<dbReference type="InterPro" id="IPR019492">
    <property type="entry name" value="Cyclo-malto-dextrinase_C"/>
</dbReference>
<dbReference type="Gene3D" id="2.60.40.1180">
    <property type="entry name" value="Golgi alpha-mannosidase II"/>
    <property type="match status" value="1"/>
</dbReference>
<sequence length="612" mass="69494">MKRTILILLLIISACQTQAAQLLQVEPANWWVGMKNTQLQIMVHGTNIGKSKLTLNFPGVTIKEVAHTDNANYLFIYLNIAAQTKPGLVKLQFTDGTQKTTYNYPLKARTKEGAAGFNSADVLYLITPDRFANGDLKNDALEDVNIDRNDPNARHGGDLAGIEQHLDYIKDLGFTTVWLNPVQENRMPGGSYHGYAITNFYNIDPRFGTNQQFADLTKTMHNKGLKVVMDMIFNHCGSSHPWMKDLPAKDWINNNSGTYVQTNHAKYTIMDPHAAKADRDVLTDGWFVPSMPDLNQRNRHLANYLIQNSIWWIEYSHVDGIRQDTYPYPDYAFMQRWCREVEAEYPKFNIVGESWYGRSSASAWWQKNDKLNQHDAGLKSVMDFPLTFISNDAFGYNNNNGGEGSAMFKIYEEIAQDFMFADINNVLTFLDNHDLDRFVRKDDPDLRRYKQALAFLLTTRGTPQIYYGTEVLMDGKKEKSDGYVRTDFPGGWAGDKENQFVASGRSAKQNEAFSYLQKLLQWRKANPAITSGKLMHYVPDNSGTYVYARIIPAKTVLVVLNGTNDNKTIDMSRFKEVIKTHTQGRDVITGALVPVTKNLTIAAKGQYVLELN</sequence>
<dbReference type="Gene3D" id="3.20.20.80">
    <property type="entry name" value="Glycosidases"/>
    <property type="match status" value="1"/>
</dbReference>
<dbReference type="InterPro" id="IPR014756">
    <property type="entry name" value="Ig_E-set"/>
</dbReference>
<dbReference type="Pfam" id="PF10438">
    <property type="entry name" value="Cyc-maltodext_C"/>
    <property type="match status" value="1"/>
</dbReference>
<comment type="caution">
    <text evidence="5">The sequence shown here is derived from an EMBL/GenBank/DDBJ whole genome shotgun (WGS) entry which is preliminary data.</text>
</comment>
<dbReference type="PANTHER" id="PTHR10357">
    <property type="entry name" value="ALPHA-AMYLASE FAMILY MEMBER"/>
    <property type="match status" value="1"/>
</dbReference>
<dbReference type="InterPro" id="IPR013783">
    <property type="entry name" value="Ig-like_fold"/>
</dbReference>
<dbReference type="RefSeq" id="WP_188413646.1">
    <property type="nucleotide sequence ID" value="NZ_BMDO01000001.1"/>
</dbReference>
<dbReference type="SUPFAM" id="SSF51011">
    <property type="entry name" value="Glycosyl hydrolase domain"/>
    <property type="match status" value="1"/>
</dbReference>
<dbReference type="InterPro" id="IPR006047">
    <property type="entry name" value="GH13_cat_dom"/>
</dbReference>
<gene>
    <name evidence="5" type="ORF">GCM10011425_06040</name>
</gene>
<dbReference type="CDD" id="cd11340">
    <property type="entry name" value="AmyAc_bac_CMD_like_3"/>
    <property type="match status" value="1"/>
</dbReference>
<feature type="signal peptide" evidence="3">
    <location>
        <begin position="1"/>
        <end position="19"/>
    </location>
</feature>
<evidence type="ECO:0000313" key="6">
    <source>
        <dbReference type="Proteomes" id="UP000662074"/>
    </source>
</evidence>
<dbReference type="InterPro" id="IPR017853">
    <property type="entry name" value="GH"/>
</dbReference>
<dbReference type="EMBL" id="BMDO01000001">
    <property type="protein sequence ID" value="GGI49392.1"/>
    <property type="molecule type" value="Genomic_DNA"/>
</dbReference>
<dbReference type="InterPro" id="IPR013780">
    <property type="entry name" value="Glyco_hydro_b"/>
</dbReference>
<keyword evidence="6" id="KW-1185">Reference proteome</keyword>
<evidence type="ECO:0000256" key="3">
    <source>
        <dbReference type="SAM" id="SignalP"/>
    </source>
</evidence>
<evidence type="ECO:0000313" key="5">
    <source>
        <dbReference type="EMBL" id="GGI49392.1"/>
    </source>
</evidence>
<dbReference type="SUPFAM" id="SSF51445">
    <property type="entry name" value="(Trans)glycosidases"/>
    <property type="match status" value="1"/>
</dbReference>
<keyword evidence="3" id="KW-0732">Signal</keyword>
<feature type="domain" description="Glycosyl hydrolase family 13 catalytic" evidence="4">
    <location>
        <begin position="125"/>
        <end position="523"/>
    </location>
</feature>
<name>A0A917J7A5_9SPHI</name>
<dbReference type="PROSITE" id="PS51257">
    <property type="entry name" value="PROKAR_LIPOPROTEIN"/>
    <property type="match status" value="1"/>
</dbReference>
<dbReference type="Pfam" id="PF09087">
    <property type="entry name" value="Cyc-maltodext_N"/>
    <property type="match status" value="1"/>
</dbReference>
<organism evidence="5 6">
    <name type="scientific">Mucilaginibacter galii</name>
    <dbReference type="NCBI Taxonomy" id="2005073"/>
    <lineage>
        <taxon>Bacteria</taxon>
        <taxon>Pseudomonadati</taxon>
        <taxon>Bacteroidota</taxon>
        <taxon>Sphingobacteriia</taxon>
        <taxon>Sphingobacteriales</taxon>
        <taxon>Sphingobacteriaceae</taxon>
        <taxon>Mucilaginibacter</taxon>
    </lineage>
</organism>
<dbReference type="PANTHER" id="PTHR10357:SF210">
    <property type="entry name" value="MALTODEXTRIN GLUCOSIDASE"/>
    <property type="match status" value="1"/>
</dbReference>
<dbReference type="GO" id="GO:0016798">
    <property type="term" value="F:hydrolase activity, acting on glycosyl bonds"/>
    <property type="evidence" value="ECO:0007669"/>
    <property type="project" value="UniProtKB-KW"/>
</dbReference>
<dbReference type="SUPFAM" id="SSF81296">
    <property type="entry name" value="E set domains"/>
    <property type="match status" value="1"/>
</dbReference>
<protein>
    <submittedName>
        <fullName evidence="5">Alpha-amylase</fullName>
    </submittedName>
</protein>
<dbReference type="Proteomes" id="UP000662074">
    <property type="component" value="Unassembled WGS sequence"/>
</dbReference>
<proteinExistence type="predicted"/>
<keyword evidence="1" id="KW-0378">Hydrolase</keyword>
<dbReference type="SMART" id="SM00642">
    <property type="entry name" value="Aamy"/>
    <property type="match status" value="1"/>
</dbReference>
<evidence type="ECO:0000259" key="4">
    <source>
        <dbReference type="SMART" id="SM00642"/>
    </source>
</evidence>
<dbReference type="GO" id="GO:0005975">
    <property type="term" value="P:carbohydrate metabolic process"/>
    <property type="evidence" value="ECO:0007669"/>
    <property type="project" value="InterPro"/>
</dbReference>
<evidence type="ECO:0000256" key="2">
    <source>
        <dbReference type="ARBA" id="ARBA00023295"/>
    </source>
</evidence>
<keyword evidence="2" id="KW-0326">Glycosidase</keyword>
<feature type="chain" id="PRO_5036767378" evidence="3">
    <location>
        <begin position="20"/>
        <end position="612"/>
    </location>
</feature>
<reference evidence="5" key="1">
    <citation type="journal article" date="2014" name="Int. J. Syst. Evol. Microbiol.">
        <title>Complete genome sequence of Corynebacterium casei LMG S-19264T (=DSM 44701T), isolated from a smear-ripened cheese.</title>
        <authorList>
            <consortium name="US DOE Joint Genome Institute (JGI-PGF)"/>
            <person name="Walter F."/>
            <person name="Albersmeier A."/>
            <person name="Kalinowski J."/>
            <person name="Ruckert C."/>
        </authorList>
    </citation>
    <scope>NUCLEOTIDE SEQUENCE</scope>
    <source>
        <strain evidence="5">CCM 8711</strain>
    </source>
</reference>